<dbReference type="InterPro" id="IPR024079">
    <property type="entry name" value="MetalloPept_cat_dom_sf"/>
</dbReference>
<proteinExistence type="predicted"/>
<protein>
    <submittedName>
        <fullName evidence="1">Oidioi.mRNA.OKI2018_I69.chr2.g5082.t1.cds</fullName>
    </submittedName>
</protein>
<reference evidence="1 2" key="1">
    <citation type="submission" date="2021-04" db="EMBL/GenBank/DDBJ databases">
        <authorList>
            <person name="Bliznina A."/>
        </authorList>
    </citation>
    <scope>NUCLEOTIDE SEQUENCE [LARGE SCALE GENOMIC DNA]</scope>
</reference>
<evidence type="ECO:0000313" key="2">
    <source>
        <dbReference type="Proteomes" id="UP001158576"/>
    </source>
</evidence>
<dbReference type="Proteomes" id="UP001158576">
    <property type="component" value="Chromosome 2"/>
</dbReference>
<sequence length="265" mass="31193">MKFIFFFFPLIFANNEENCRIANPDWDYYSQVTHVFGIPIVATREVHPSAIALTCKYFEFLIKDNQEIVRNLQRRNHKVVILGRRQELARDVPEYHGYEKKLHSRGVGGTRHNPVTVIPEENVLCLKEDKQPGDIILHELAHAIHLVGTPRGLLQKIARSYRHAERYNLFLYNYAAEDPREYFAVGVQTFLNKSPAENYATFDQPHRRPLRITRDHLFRNDRHLYSLVENVLLKKEGWKLPKRCELWKNGIMDPNTLVDSFDQLL</sequence>
<accession>A0ABN7SZS5</accession>
<name>A0ABN7SZS5_OIKDI</name>
<dbReference type="SUPFAM" id="SSF55486">
    <property type="entry name" value="Metalloproteases ('zincins'), catalytic domain"/>
    <property type="match status" value="1"/>
</dbReference>
<dbReference type="EMBL" id="OU015567">
    <property type="protein sequence ID" value="CAG5110707.1"/>
    <property type="molecule type" value="Genomic_DNA"/>
</dbReference>
<keyword evidence="2" id="KW-1185">Reference proteome</keyword>
<gene>
    <name evidence="1" type="ORF">OKIOD_LOCUS13847</name>
</gene>
<organism evidence="1 2">
    <name type="scientific">Oikopleura dioica</name>
    <name type="common">Tunicate</name>
    <dbReference type="NCBI Taxonomy" id="34765"/>
    <lineage>
        <taxon>Eukaryota</taxon>
        <taxon>Metazoa</taxon>
        <taxon>Chordata</taxon>
        <taxon>Tunicata</taxon>
        <taxon>Appendicularia</taxon>
        <taxon>Copelata</taxon>
        <taxon>Oikopleuridae</taxon>
        <taxon>Oikopleura</taxon>
    </lineage>
</organism>
<evidence type="ECO:0000313" key="1">
    <source>
        <dbReference type="EMBL" id="CAG5110707.1"/>
    </source>
</evidence>
<dbReference type="Gene3D" id="3.40.390.10">
    <property type="entry name" value="Collagenase (Catalytic Domain)"/>
    <property type="match status" value="1"/>
</dbReference>